<sequence>MDALFEQLSALADMALDGRGFDQARLDGVLTLFEGEARASWVAAEAEHEAVARATEQAVEAAEGHLGAVMDSAVGRYRGSSGEADELAAATAAMEMAFGATSKAHPSSVVTP</sequence>
<keyword evidence="2" id="KW-1185">Reference proteome</keyword>
<dbReference type="Gramene" id="TVU12115">
    <property type="protein sequence ID" value="TVU12115"/>
    <property type="gene ID" value="EJB05_45742"/>
</dbReference>
<accession>A0A5J9TLE8</accession>
<dbReference type="OrthoDB" id="992831at2759"/>
<dbReference type="AlphaFoldDB" id="A0A5J9TLE8"/>
<feature type="non-terminal residue" evidence="1">
    <location>
        <position position="1"/>
    </location>
</feature>
<reference evidence="1 2" key="1">
    <citation type="journal article" date="2019" name="Sci. Rep.">
        <title>A high-quality genome of Eragrostis curvula grass provides insights into Poaceae evolution and supports new strategies to enhance forage quality.</title>
        <authorList>
            <person name="Carballo J."/>
            <person name="Santos B.A.C.M."/>
            <person name="Zappacosta D."/>
            <person name="Garbus I."/>
            <person name="Selva J.P."/>
            <person name="Gallo C.A."/>
            <person name="Diaz A."/>
            <person name="Albertini E."/>
            <person name="Caccamo M."/>
            <person name="Echenique V."/>
        </authorList>
    </citation>
    <scope>NUCLEOTIDE SEQUENCE [LARGE SCALE GENOMIC DNA]</scope>
    <source>
        <strain evidence="2">cv. Victoria</strain>
        <tissue evidence="1">Leaf</tissue>
    </source>
</reference>
<evidence type="ECO:0000313" key="1">
    <source>
        <dbReference type="EMBL" id="TVU12115.1"/>
    </source>
</evidence>
<dbReference type="PANTHER" id="PTHR37707">
    <property type="entry name" value="MATERNAL EFFECT EMBRYO ARREST 9"/>
    <property type="match status" value="1"/>
</dbReference>
<dbReference type="PANTHER" id="PTHR37707:SF1">
    <property type="entry name" value="MATERNAL EFFECT EMBRYO ARREST 9"/>
    <property type="match status" value="1"/>
</dbReference>
<dbReference type="EMBL" id="RWGY01000039">
    <property type="protein sequence ID" value="TVU12115.1"/>
    <property type="molecule type" value="Genomic_DNA"/>
</dbReference>
<gene>
    <name evidence="1" type="ORF">EJB05_45742</name>
</gene>
<comment type="caution">
    <text evidence="1">The sequence shown here is derived from an EMBL/GenBank/DDBJ whole genome shotgun (WGS) entry which is preliminary data.</text>
</comment>
<protein>
    <submittedName>
        <fullName evidence="1">Uncharacterized protein</fullName>
    </submittedName>
</protein>
<name>A0A5J9TLE8_9POAL</name>
<dbReference type="Proteomes" id="UP000324897">
    <property type="component" value="Chromosome 3"/>
</dbReference>
<proteinExistence type="predicted"/>
<organism evidence="1 2">
    <name type="scientific">Eragrostis curvula</name>
    <name type="common">weeping love grass</name>
    <dbReference type="NCBI Taxonomy" id="38414"/>
    <lineage>
        <taxon>Eukaryota</taxon>
        <taxon>Viridiplantae</taxon>
        <taxon>Streptophyta</taxon>
        <taxon>Embryophyta</taxon>
        <taxon>Tracheophyta</taxon>
        <taxon>Spermatophyta</taxon>
        <taxon>Magnoliopsida</taxon>
        <taxon>Liliopsida</taxon>
        <taxon>Poales</taxon>
        <taxon>Poaceae</taxon>
        <taxon>PACMAD clade</taxon>
        <taxon>Chloridoideae</taxon>
        <taxon>Eragrostideae</taxon>
        <taxon>Eragrostidinae</taxon>
        <taxon>Eragrostis</taxon>
    </lineage>
</organism>
<evidence type="ECO:0000313" key="2">
    <source>
        <dbReference type="Proteomes" id="UP000324897"/>
    </source>
</evidence>